<gene>
    <name evidence="2" type="ORF">C4D60_Mb07t10810</name>
</gene>
<keyword evidence="3" id="KW-1185">Reference proteome</keyword>
<reference evidence="2 3" key="1">
    <citation type="journal article" date="2019" name="Nat. Plants">
        <title>Genome sequencing of Musa balbisiana reveals subgenome evolution and function divergence in polyploid bananas.</title>
        <authorList>
            <person name="Yao X."/>
        </authorList>
    </citation>
    <scope>NUCLEOTIDE SEQUENCE [LARGE SCALE GENOMIC DNA]</scope>
    <source>
        <strain evidence="3">cv. DH-PKW</strain>
        <tissue evidence="2">Leaves</tissue>
    </source>
</reference>
<evidence type="ECO:0000313" key="2">
    <source>
        <dbReference type="EMBL" id="THU60265.1"/>
    </source>
</evidence>
<organism evidence="2 3">
    <name type="scientific">Musa balbisiana</name>
    <name type="common">Banana</name>
    <dbReference type="NCBI Taxonomy" id="52838"/>
    <lineage>
        <taxon>Eukaryota</taxon>
        <taxon>Viridiplantae</taxon>
        <taxon>Streptophyta</taxon>
        <taxon>Embryophyta</taxon>
        <taxon>Tracheophyta</taxon>
        <taxon>Spermatophyta</taxon>
        <taxon>Magnoliopsida</taxon>
        <taxon>Liliopsida</taxon>
        <taxon>Zingiberales</taxon>
        <taxon>Musaceae</taxon>
        <taxon>Musa</taxon>
    </lineage>
</organism>
<feature type="region of interest" description="Disordered" evidence="1">
    <location>
        <begin position="121"/>
        <end position="143"/>
    </location>
</feature>
<protein>
    <submittedName>
        <fullName evidence="2">Uncharacterized protein</fullName>
    </submittedName>
</protein>
<accession>A0A4S8JF07</accession>
<name>A0A4S8JF07_MUSBA</name>
<dbReference type="AlphaFoldDB" id="A0A4S8JF07"/>
<sequence length="193" mass="21602">MDQDLKLQVIDDIIFRTTSRNVASRKPCPLKGDPVLFSESPNRKVVKNHVRLIQIARPLLQELHLTFIQRACGAEVKGFIGVDMLVRGVINLIPHEKLAQILRNLLDPSLRLAVGKAVERESPPEKVRGRGFSSLRRESETATGPARHSPFLLAVAVGTWRKRAKTSFPLSLSRSRLHPFVSVEIRVGSGFEM</sequence>
<dbReference type="Proteomes" id="UP000317650">
    <property type="component" value="Chromosome 7"/>
</dbReference>
<dbReference type="EMBL" id="PYDT01000005">
    <property type="protein sequence ID" value="THU60265.1"/>
    <property type="molecule type" value="Genomic_DNA"/>
</dbReference>
<comment type="caution">
    <text evidence="2">The sequence shown here is derived from an EMBL/GenBank/DDBJ whole genome shotgun (WGS) entry which is preliminary data.</text>
</comment>
<evidence type="ECO:0000313" key="3">
    <source>
        <dbReference type="Proteomes" id="UP000317650"/>
    </source>
</evidence>
<proteinExistence type="predicted"/>
<evidence type="ECO:0000256" key="1">
    <source>
        <dbReference type="SAM" id="MobiDB-lite"/>
    </source>
</evidence>